<evidence type="ECO:0000256" key="1">
    <source>
        <dbReference type="SAM" id="MobiDB-lite"/>
    </source>
</evidence>
<dbReference type="EMBL" id="LT841305">
    <property type="protein sequence ID" value="SMH64851.1"/>
    <property type="molecule type" value="Genomic_DNA"/>
</dbReference>
<evidence type="ECO:0000313" key="3">
    <source>
        <dbReference type="EMBL" id="SMH64851.1"/>
    </source>
</evidence>
<sequence length="470" mass="52537">MEKINTVGKIRPGIKILKRAVASNPKAVAIYNEELRKGNGFTGVDKELEKAGFKNALVPHNEEFFSVWRHEFPDPTLADRILDAYGEQRGDDPVRRLYRFPILFYHLSADEIINGSLQCFKGAGIKYWSEYKADGTRVCMMKQKPPVNLRTQRVVRTFGGRKDVPRPENNGLCDPENCPEYQNMECSERFQILGYIPGVCKASDLLEIPTGSYYSTDHMRQVIQQVASVCGGQIPLRIQRGAQGNPLFWISKHWEEVVRIDERGDPKKQGQWLIHLDADIELALLMDIHDAFNRANNAPQAYKALTGNVVDINHTPVAITHAPAETLETLLGQGIREKETVAASDEAWDTRTLGADEKYVAVVERERPAISAESSAETTSMAPANSSVQPTERQLIASLRKTTLGLCNQIGVDAMLFTAYATDKFGEGWGARMDSLKLAIAELEDVITKDYADQYADDLKAIVEDLHQNA</sequence>
<dbReference type="Pfam" id="PF18897">
    <property type="entry name" value="Gp3-like"/>
    <property type="match status" value="1"/>
</dbReference>
<dbReference type="Proteomes" id="UP000193925">
    <property type="component" value="Chromosome AFERRI"/>
</dbReference>
<gene>
    <name evidence="3" type="ORF">AFERRI_10885</name>
    <name evidence="2" type="ORF">AFERRI_240016</name>
</gene>
<feature type="compositionally biased region" description="Polar residues" evidence="1">
    <location>
        <begin position="381"/>
        <end position="390"/>
    </location>
</feature>
<keyword evidence="4" id="KW-1185">Reference proteome</keyword>
<evidence type="ECO:0000313" key="4">
    <source>
        <dbReference type="Proteomes" id="UP000193925"/>
    </source>
</evidence>
<dbReference type="RefSeq" id="WP_035191599.1">
    <property type="nucleotide sequence ID" value="NZ_CCCS020000017.1"/>
</dbReference>
<evidence type="ECO:0000313" key="2">
    <source>
        <dbReference type="EMBL" id="CDQ09182.1"/>
    </source>
</evidence>
<feature type="region of interest" description="Disordered" evidence="1">
    <location>
        <begin position="370"/>
        <end position="390"/>
    </location>
</feature>
<proteinExistence type="predicted"/>
<reference evidence="3 4" key="3">
    <citation type="submission" date="2017-03" db="EMBL/GenBank/DDBJ databases">
        <authorList>
            <person name="Regsiter A."/>
            <person name="William W."/>
        </authorList>
    </citation>
    <scope>NUCLEOTIDE SEQUENCE [LARGE SCALE GENOMIC DNA]</scope>
    <source>
        <strain evidence="3">PRJEB5721</strain>
    </source>
</reference>
<dbReference type="EMBL" id="CCCS020000017">
    <property type="protein sequence ID" value="CDQ09182.1"/>
    <property type="molecule type" value="Genomic_DNA"/>
</dbReference>
<dbReference type="InterPro" id="IPR043991">
    <property type="entry name" value="Gp3-like"/>
</dbReference>
<accession>A0A060UKH7</accession>
<name>A0A060UKH7_9PROT</name>
<feature type="compositionally biased region" description="Low complexity" evidence="1">
    <location>
        <begin position="371"/>
        <end position="380"/>
    </location>
</feature>
<organism evidence="2">
    <name type="scientific">Acidithiobacillus ferrivorans</name>
    <dbReference type="NCBI Taxonomy" id="160808"/>
    <lineage>
        <taxon>Bacteria</taxon>
        <taxon>Pseudomonadati</taxon>
        <taxon>Pseudomonadota</taxon>
        <taxon>Acidithiobacillia</taxon>
        <taxon>Acidithiobacillales</taxon>
        <taxon>Acidithiobacillaceae</taxon>
        <taxon>Acidithiobacillus</taxon>
    </lineage>
</organism>
<reference evidence="2" key="1">
    <citation type="submission" date="2014-03" db="EMBL/GenBank/DDBJ databases">
        <authorList>
            <person name="Genoscope - CEA"/>
        </authorList>
    </citation>
    <scope>NUCLEOTIDE SEQUENCE [LARGE SCALE GENOMIC DNA]</scope>
    <source>
        <strain evidence="2">CF27</strain>
    </source>
</reference>
<protein>
    <submittedName>
        <fullName evidence="2">Uncharacterized protein</fullName>
    </submittedName>
</protein>
<reference evidence="2" key="2">
    <citation type="submission" date="2014-07" db="EMBL/GenBank/DDBJ databases">
        <title>Initial genome analysis of the psychrotolerant acidophile Acidithiobacillus ferrivorans CF27: insights into iron and sulfur oxidation pathways and into biofilm formation.</title>
        <authorList>
            <person name="Talla E."/>
            <person name="Hedrich S."/>
            <person name="Mangenot S."/>
            <person name="Ji B."/>
            <person name="Johnson D.B."/>
            <person name="Barbe V."/>
            <person name="Bonnefoy V."/>
        </authorList>
    </citation>
    <scope>NUCLEOTIDE SEQUENCE [LARGE SCALE GENOMIC DNA]</scope>
    <source>
        <strain evidence="2">CF27</strain>
    </source>
</reference>
<dbReference type="AlphaFoldDB" id="A0A060UKH7"/>